<evidence type="ECO:0000313" key="6">
    <source>
        <dbReference type="EMBL" id="RJP24056.1"/>
    </source>
</evidence>
<comment type="caution">
    <text evidence="6">The sequence shown here is derived from an EMBL/GenBank/DDBJ whole genome shotgun (WGS) entry which is preliminary data.</text>
</comment>
<evidence type="ECO:0000256" key="2">
    <source>
        <dbReference type="ARBA" id="ARBA00023125"/>
    </source>
</evidence>
<dbReference type="InterPro" id="IPR001647">
    <property type="entry name" value="HTH_TetR"/>
</dbReference>
<evidence type="ECO:0000256" key="1">
    <source>
        <dbReference type="ARBA" id="ARBA00023015"/>
    </source>
</evidence>
<evidence type="ECO:0000259" key="5">
    <source>
        <dbReference type="PROSITE" id="PS50977"/>
    </source>
</evidence>
<dbReference type="GO" id="GO:0003677">
    <property type="term" value="F:DNA binding"/>
    <property type="evidence" value="ECO:0007669"/>
    <property type="project" value="UniProtKB-UniRule"/>
</dbReference>
<reference evidence="6 7" key="1">
    <citation type="journal article" date="2017" name="ISME J.">
        <title>Energy and carbon metabolisms in a deep terrestrial subsurface fluid microbial community.</title>
        <authorList>
            <person name="Momper L."/>
            <person name="Jungbluth S.P."/>
            <person name="Lee M.D."/>
            <person name="Amend J.P."/>
        </authorList>
    </citation>
    <scope>NUCLEOTIDE SEQUENCE [LARGE SCALE GENOMIC DNA]</scope>
    <source>
        <strain evidence="6">SURF_5</strain>
    </source>
</reference>
<keyword evidence="2 4" id="KW-0238">DNA-binding</keyword>
<dbReference type="Proteomes" id="UP000265882">
    <property type="component" value="Unassembled WGS sequence"/>
</dbReference>
<dbReference type="InterPro" id="IPR036271">
    <property type="entry name" value="Tet_transcr_reg_TetR-rel_C_sf"/>
</dbReference>
<evidence type="ECO:0000256" key="3">
    <source>
        <dbReference type="ARBA" id="ARBA00023163"/>
    </source>
</evidence>
<dbReference type="Pfam" id="PF00440">
    <property type="entry name" value="TetR_N"/>
    <property type="match status" value="1"/>
</dbReference>
<dbReference type="InterPro" id="IPR011075">
    <property type="entry name" value="TetR_C"/>
</dbReference>
<organism evidence="6 7">
    <name type="scientific">Abyssobacteria bacterium (strain SURF_5)</name>
    <dbReference type="NCBI Taxonomy" id="2093360"/>
    <lineage>
        <taxon>Bacteria</taxon>
        <taxon>Pseudomonadati</taxon>
        <taxon>Candidatus Hydrogenedentota</taxon>
        <taxon>Candidatus Abyssobacteria</taxon>
    </lineage>
</organism>
<dbReference type="PROSITE" id="PS50977">
    <property type="entry name" value="HTH_TETR_2"/>
    <property type="match status" value="1"/>
</dbReference>
<dbReference type="AlphaFoldDB" id="A0A3A4P0W7"/>
<evidence type="ECO:0000256" key="4">
    <source>
        <dbReference type="PROSITE-ProRule" id="PRU00335"/>
    </source>
</evidence>
<dbReference type="InterPro" id="IPR023772">
    <property type="entry name" value="DNA-bd_HTH_TetR-type_CS"/>
</dbReference>
<name>A0A3A4P0W7_ABYX5</name>
<dbReference type="SUPFAM" id="SSF48498">
    <property type="entry name" value="Tetracyclin repressor-like, C-terminal domain"/>
    <property type="match status" value="1"/>
</dbReference>
<protein>
    <submittedName>
        <fullName evidence="6">TetR/AcrR family transcriptional regulator</fullName>
    </submittedName>
</protein>
<dbReference type="PRINTS" id="PR00455">
    <property type="entry name" value="HTHTETR"/>
</dbReference>
<dbReference type="PROSITE" id="PS01081">
    <property type="entry name" value="HTH_TETR_1"/>
    <property type="match status" value="1"/>
</dbReference>
<dbReference type="PANTHER" id="PTHR47506">
    <property type="entry name" value="TRANSCRIPTIONAL REGULATORY PROTEIN"/>
    <property type="match status" value="1"/>
</dbReference>
<dbReference type="PANTHER" id="PTHR47506:SF1">
    <property type="entry name" value="HTH-TYPE TRANSCRIPTIONAL REGULATOR YJDC"/>
    <property type="match status" value="1"/>
</dbReference>
<feature type="DNA-binding region" description="H-T-H motif" evidence="4">
    <location>
        <begin position="35"/>
        <end position="54"/>
    </location>
</feature>
<dbReference type="Pfam" id="PF16925">
    <property type="entry name" value="TetR_C_13"/>
    <property type="match status" value="1"/>
</dbReference>
<dbReference type="SUPFAM" id="SSF46689">
    <property type="entry name" value="Homeodomain-like"/>
    <property type="match status" value="1"/>
</dbReference>
<proteinExistence type="predicted"/>
<feature type="domain" description="HTH tetR-type" evidence="5">
    <location>
        <begin position="12"/>
        <end position="72"/>
    </location>
</feature>
<accession>A0A3A4P0W7</accession>
<dbReference type="Gene3D" id="1.10.357.10">
    <property type="entry name" value="Tetracycline Repressor, domain 2"/>
    <property type="match status" value="1"/>
</dbReference>
<evidence type="ECO:0000313" key="7">
    <source>
        <dbReference type="Proteomes" id="UP000265882"/>
    </source>
</evidence>
<dbReference type="InterPro" id="IPR009057">
    <property type="entry name" value="Homeodomain-like_sf"/>
</dbReference>
<keyword evidence="3" id="KW-0804">Transcription</keyword>
<dbReference type="EMBL" id="QZKU01000041">
    <property type="protein sequence ID" value="RJP24056.1"/>
    <property type="molecule type" value="Genomic_DNA"/>
</dbReference>
<keyword evidence="1" id="KW-0805">Transcription regulation</keyword>
<gene>
    <name evidence="6" type="ORF">C4520_05025</name>
</gene>
<sequence>MDSLPTVESSHSRTRERIIRAAMELFRRQGYHNTSLAQILDRASITKGGFYFYFKSKEELGLAALEFAKNFWNEHVLDAIAGEPAASARFRRMVEIMTQMNRGEIFHGCALLAVLTAEMMETESVFSDRIRSILAEWQQSLVEMLERGKKEGVFRKDMDSQALAYVLIGCCHGTTMIGHLDPQHANYDLLFHDLERWILEGIHAK</sequence>